<dbReference type="PANTHER" id="PTHR47052:SF3">
    <property type="entry name" value="INGRESSION PROTEIN 1"/>
    <property type="match status" value="1"/>
</dbReference>
<evidence type="ECO:0000259" key="1">
    <source>
        <dbReference type="PROSITE" id="PS50004"/>
    </source>
</evidence>
<dbReference type="InterPro" id="IPR052981">
    <property type="entry name" value="Ingression_C2_domain"/>
</dbReference>
<dbReference type="Pfam" id="PF00168">
    <property type="entry name" value="C2"/>
    <property type="match status" value="1"/>
</dbReference>
<keyword evidence="3" id="KW-1185">Reference proteome</keyword>
<evidence type="ECO:0000313" key="2">
    <source>
        <dbReference type="EMBL" id="GIL82514.1"/>
    </source>
</evidence>
<dbReference type="Gene3D" id="2.60.40.150">
    <property type="entry name" value="C2 domain"/>
    <property type="match status" value="1"/>
</dbReference>
<sequence length="101" mass="11326">MMIESGVMNITLEYAKDLKSGDWFAKQDPYCILRVGGQTFRTHTAKGGGRNPVWNETFRVNIMDENDVSLDIKVRWTSCMHVYGRNMAAELAIPVSGGLLT</sequence>
<dbReference type="InterPro" id="IPR000008">
    <property type="entry name" value="C2_dom"/>
</dbReference>
<reference evidence="2" key="1">
    <citation type="journal article" date="2021" name="Proc. Natl. Acad. Sci. U.S.A.">
        <title>Three genomes in the algal genus Volvox reveal the fate of a haploid sex-determining region after a transition to homothallism.</title>
        <authorList>
            <person name="Yamamoto K."/>
            <person name="Hamaji T."/>
            <person name="Kawai-Toyooka H."/>
            <person name="Matsuzaki R."/>
            <person name="Takahashi F."/>
            <person name="Nishimura Y."/>
            <person name="Kawachi M."/>
            <person name="Noguchi H."/>
            <person name="Minakuchi Y."/>
            <person name="Umen J.G."/>
            <person name="Toyoda A."/>
            <person name="Nozaki H."/>
        </authorList>
    </citation>
    <scope>NUCLEOTIDE SEQUENCE</scope>
    <source>
        <strain evidence="2">NIES-3786</strain>
    </source>
</reference>
<dbReference type="PROSITE" id="PS50004">
    <property type="entry name" value="C2"/>
    <property type="match status" value="1"/>
</dbReference>
<evidence type="ECO:0000313" key="3">
    <source>
        <dbReference type="Proteomes" id="UP000747110"/>
    </source>
</evidence>
<dbReference type="Proteomes" id="UP000747110">
    <property type="component" value="Unassembled WGS sequence"/>
</dbReference>
<feature type="domain" description="C2" evidence="1">
    <location>
        <begin position="1"/>
        <end position="101"/>
    </location>
</feature>
<organism evidence="2 3">
    <name type="scientific">Volvox reticuliferus</name>
    <dbReference type="NCBI Taxonomy" id="1737510"/>
    <lineage>
        <taxon>Eukaryota</taxon>
        <taxon>Viridiplantae</taxon>
        <taxon>Chlorophyta</taxon>
        <taxon>core chlorophytes</taxon>
        <taxon>Chlorophyceae</taxon>
        <taxon>CS clade</taxon>
        <taxon>Chlamydomonadales</taxon>
        <taxon>Volvocaceae</taxon>
        <taxon>Volvox</taxon>
    </lineage>
</organism>
<dbReference type="AlphaFoldDB" id="A0A8J4FPY2"/>
<dbReference type="PANTHER" id="PTHR47052">
    <property type="entry name" value="CONSERVED SERINE PROLINE-RICH PROTEIN (AFU_ORTHOLOGUE AFUA_2G01790)"/>
    <property type="match status" value="1"/>
</dbReference>
<comment type="caution">
    <text evidence="2">The sequence shown here is derived from an EMBL/GenBank/DDBJ whole genome shotgun (WGS) entry which is preliminary data.</text>
</comment>
<accession>A0A8J4FPY2</accession>
<dbReference type="EMBL" id="BNCP01000024">
    <property type="protein sequence ID" value="GIL82514.1"/>
    <property type="molecule type" value="Genomic_DNA"/>
</dbReference>
<dbReference type="OrthoDB" id="419768at2759"/>
<protein>
    <recommendedName>
        <fullName evidence="1">C2 domain-containing protein</fullName>
    </recommendedName>
</protein>
<dbReference type="SMART" id="SM00239">
    <property type="entry name" value="C2"/>
    <property type="match status" value="1"/>
</dbReference>
<dbReference type="InterPro" id="IPR035892">
    <property type="entry name" value="C2_domain_sf"/>
</dbReference>
<name>A0A8J4FPY2_9CHLO</name>
<gene>
    <name evidence="2" type="ORF">Vretifemale_11335</name>
</gene>
<dbReference type="SUPFAM" id="SSF49562">
    <property type="entry name" value="C2 domain (Calcium/lipid-binding domain, CaLB)"/>
    <property type="match status" value="1"/>
</dbReference>
<proteinExistence type="predicted"/>